<dbReference type="KEGG" id="srhi:H9L12_02525"/>
<dbReference type="PANTHER" id="PTHR10890:SF3">
    <property type="entry name" value="CYSTEINE--TRNA LIGASE, CYTOPLASMIC"/>
    <property type="match status" value="1"/>
</dbReference>
<feature type="region of interest" description="Disordered" evidence="14">
    <location>
        <begin position="1"/>
        <end position="30"/>
    </location>
</feature>
<evidence type="ECO:0000256" key="1">
    <source>
        <dbReference type="ARBA" id="ARBA00004496"/>
    </source>
</evidence>
<dbReference type="SUPFAM" id="SSF47323">
    <property type="entry name" value="Anticodon-binding domain of a subclass of class I aminoacyl-tRNA synthetases"/>
    <property type="match status" value="1"/>
</dbReference>
<evidence type="ECO:0000259" key="16">
    <source>
        <dbReference type="Pfam" id="PF23493"/>
    </source>
</evidence>
<dbReference type="SUPFAM" id="SSF52374">
    <property type="entry name" value="Nucleotidylyl transferase"/>
    <property type="match status" value="1"/>
</dbReference>
<comment type="similarity">
    <text evidence="2 13">Belongs to the class-I aminoacyl-tRNA synthetase family.</text>
</comment>
<evidence type="ECO:0000259" key="15">
    <source>
        <dbReference type="Pfam" id="PF01406"/>
    </source>
</evidence>
<dbReference type="HAMAP" id="MF_00041">
    <property type="entry name" value="Cys_tRNA_synth"/>
    <property type="match status" value="1"/>
</dbReference>
<comment type="catalytic activity">
    <reaction evidence="12 13">
        <text>tRNA(Cys) + L-cysteine + ATP = L-cysteinyl-tRNA(Cys) + AMP + diphosphate</text>
        <dbReference type="Rhea" id="RHEA:17773"/>
        <dbReference type="Rhea" id="RHEA-COMP:9661"/>
        <dbReference type="Rhea" id="RHEA-COMP:9679"/>
        <dbReference type="ChEBI" id="CHEBI:30616"/>
        <dbReference type="ChEBI" id="CHEBI:33019"/>
        <dbReference type="ChEBI" id="CHEBI:35235"/>
        <dbReference type="ChEBI" id="CHEBI:78442"/>
        <dbReference type="ChEBI" id="CHEBI:78517"/>
        <dbReference type="ChEBI" id="CHEBI:456215"/>
        <dbReference type="EC" id="6.1.1.16"/>
    </reaction>
</comment>
<dbReference type="FunFam" id="3.40.50.620:FF:000068">
    <property type="entry name" value="Cysteine--tRNA ligase"/>
    <property type="match status" value="1"/>
</dbReference>
<sequence length="500" mass="55601">MDDQVADLSAAQRQRPRGCRLGRNAPPPRSNDVIQLYDTMARRKLPFAPADEKRITMYVCGPTVYGRAHIGNARPAVVFDTLARLIRHQYGADSLVYARNVTDVDDKIIASAQSEGVDPSLITERFERFYLEDMGALGVAPPDIAPHATQEIPAMVAMIAELIERGHAYEADGHVLFEVASDPDYGALSKRDREAMLAGARVEVAPYKRDGADFVLWKPSAEGVIGWDSPWGRGRPGWHIECSAMIRAHLGETIDIHGGGLDLIFPHHENEIAQSRCAHGGAPLARHWVHNGFLDMGAEKMSKSLGNVVTVDALLDAGHRGEVLRLALLSAHYRQPLPWTETLIAQSKATLDRWYRLLSELCHFEGAEETSEINWQALEALSDDINSPAFLARLSLMADHLWKLRNDYFHSTSDTVEYQGLAYQRDVFRNTARLIGLLLEEPDEWFRGEGDNSAIDALIAERDAAKKARDFATADRIRDELKAEGILLEDGPGGTTWRRA</sequence>
<feature type="domain" description="Cysteinyl-tRNA ligase anticodon binding" evidence="16">
    <location>
        <begin position="454"/>
        <end position="498"/>
    </location>
</feature>
<reference evidence="17 18" key="1">
    <citation type="submission" date="2020-08" db="EMBL/GenBank/DDBJ databases">
        <title>Genome sequence of Sphingomonas rhizophila KACC 19189T.</title>
        <authorList>
            <person name="Hyun D.-W."/>
            <person name="Bae J.-W."/>
        </authorList>
    </citation>
    <scope>NUCLEOTIDE SEQUENCE [LARGE SCALE GENOMIC DNA]</scope>
    <source>
        <strain evidence="17 18">KACC 19189</strain>
    </source>
</reference>
<dbReference type="InterPro" id="IPR009080">
    <property type="entry name" value="tRNAsynth_Ia_anticodon-bd"/>
</dbReference>
<dbReference type="PANTHER" id="PTHR10890">
    <property type="entry name" value="CYSTEINYL-TRNA SYNTHETASE"/>
    <property type="match status" value="1"/>
</dbReference>
<evidence type="ECO:0000313" key="17">
    <source>
        <dbReference type="EMBL" id="QNN65498.1"/>
    </source>
</evidence>
<evidence type="ECO:0000256" key="11">
    <source>
        <dbReference type="ARBA" id="ARBA00023146"/>
    </source>
</evidence>
<feature type="binding site" evidence="13">
    <location>
        <position position="60"/>
    </location>
    <ligand>
        <name>Zn(2+)</name>
        <dbReference type="ChEBI" id="CHEBI:29105"/>
    </ligand>
</feature>
<evidence type="ECO:0000256" key="14">
    <source>
        <dbReference type="SAM" id="MobiDB-lite"/>
    </source>
</evidence>
<dbReference type="NCBIfam" id="TIGR00435">
    <property type="entry name" value="cysS"/>
    <property type="match status" value="1"/>
</dbReference>
<keyword evidence="9 13" id="KW-0067">ATP-binding</keyword>
<dbReference type="CDD" id="cd00672">
    <property type="entry name" value="CysRS_core"/>
    <property type="match status" value="1"/>
</dbReference>
<keyword evidence="6 13" id="KW-0479">Metal-binding</keyword>
<proteinExistence type="inferred from homology"/>
<dbReference type="PRINTS" id="PR00983">
    <property type="entry name" value="TRNASYNTHCYS"/>
</dbReference>
<dbReference type="EC" id="6.1.1.16" evidence="13"/>
<feature type="short sequence motif" description="'KMSKS' region" evidence="13">
    <location>
        <begin position="300"/>
        <end position="304"/>
    </location>
</feature>
<dbReference type="InterPro" id="IPR024909">
    <property type="entry name" value="Cys-tRNA/MSH_ligase"/>
</dbReference>
<feature type="binding site" evidence="13">
    <location>
        <position position="303"/>
    </location>
    <ligand>
        <name>ATP</name>
        <dbReference type="ChEBI" id="CHEBI:30616"/>
    </ligand>
</feature>
<dbReference type="InterPro" id="IPR014729">
    <property type="entry name" value="Rossmann-like_a/b/a_fold"/>
</dbReference>
<dbReference type="Gene3D" id="1.20.120.1910">
    <property type="entry name" value="Cysteine-tRNA ligase, C-terminal anti-codon recognition domain"/>
    <property type="match status" value="1"/>
</dbReference>
<feature type="short sequence motif" description="'HIGH' region" evidence="13">
    <location>
        <begin position="62"/>
        <end position="72"/>
    </location>
</feature>
<gene>
    <name evidence="13" type="primary">cysS</name>
    <name evidence="17" type="ORF">H9L12_02525</name>
</gene>
<evidence type="ECO:0000256" key="4">
    <source>
        <dbReference type="ARBA" id="ARBA00022490"/>
    </source>
</evidence>
<evidence type="ECO:0000256" key="8">
    <source>
        <dbReference type="ARBA" id="ARBA00022833"/>
    </source>
</evidence>
<dbReference type="InterPro" id="IPR015803">
    <property type="entry name" value="Cys-tRNA-ligase"/>
</dbReference>
<dbReference type="Proteomes" id="UP000515955">
    <property type="component" value="Chromosome"/>
</dbReference>
<dbReference type="GO" id="GO:0005524">
    <property type="term" value="F:ATP binding"/>
    <property type="evidence" value="ECO:0007669"/>
    <property type="project" value="UniProtKB-UniRule"/>
</dbReference>
<evidence type="ECO:0000256" key="6">
    <source>
        <dbReference type="ARBA" id="ARBA00022723"/>
    </source>
</evidence>
<dbReference type="GO" id="GO:0004817">
    <property type="term" value="F:cysteine-tRNA ligase activity"/>
    <property type="evidence" value="ECO:0007669"/>
    <property type="project" value="UniProtKB-UniRule"/>
</dbReference>
<dbReference type="GO" id="GO:0005829">
    <property type="term" value="C:cytosol"/>
    <property type="evidence" value="ECO:0007669"/>
    <property type="project" value="TreeGrafter"/>
</dbReference>
<dbReference type="Pfam" id="PF01406">
    <property type="entry name" value="tRNA-synt_1e"/>
    <property type="match status" value="1"/>
</dbReference>
<keyword evidence="4 13" id="KW-0963">Cytoplasm</keyword>
<comment type="cofactor">
    <cofactor evidence="13">
        <name>Zn(2+)</name>
        <dbReference type="ChEBI" id="CHEBI:29105"/>
    </cofactor>
    <text evidence="13">Binds 1 zinc ion per subunit.</text>
</comment>
<feature type="binding site" evidence="13">
    <location>
        <position position="271"/>
    </location>
    <ligand>
        <name>Zn(2+)</name>
        <dbReference type="ChEBI" id="CHEBI:29105"/>
    </ligand>
</feature>
<dbReference type="InterPro" id="IPR032678">
    <property type="entry name" value="tRNA-synt_1_cat_dom"/>
</dbReference>
<name>A0A7G9SCC3_9SPHN</name>
<keyword evidence="8 13" id="KW-0862">Zinc</keyword>
<feature type="binding site" evidence="13">
    <location>
        <position position="242"/>
    </location>
    <ligand>
        <name>Zn(2+)</name>
        <dbReference type="ChEBI" id="CHEBI:29105"/>
    </ligand>
</feature>
<dbReference type="InterPro" id="IPR056411">
    <property type="entry name" value="CysS_C"/>
</dbReference>
<keyword evidence="18" id="KW-1185">Reference proteome</keyword>
<dbReference type="GO" id="GO:0006423">
    <property type="term" value="P:cysteinyl-tRNA aminoacylation"/>
    <property type="evidence" value="ECO:0007669"/>
    <property type="project" value="UniProtKB-UniRule"/>
</dbReference>
<feature type="domain" description="tRNA synthetases class I catalytic" evidence="15">
    <location>
        <begin position="47"/>
        <end position="348"/>
    </location>
</feature>
<organism evidence="17 18">
    <name type="scientific">Sphingomonas rhizophila</name>
    <dbReference type="NCBI Taxonomy" id="2071607"/>
    <lineage>
        <taxon>Bacteria</taxon>
        <taxon>Pseudomonadati</taxon>
        <taxon>Pseudomonadota</taxon>
        <taxon>Alphaproteobacteria</taxon>
        <taxon>Sphingomonadales</taxon>
        <taxon>Sphingomonadaceae</taxon>
        <taxon>Sphingomonas</taxon>
    </lineage>
</organism>
<evidence type="ECO:0000256" key="3">
    <source>
        <dbReference type="ARBA" id="ARBA00011245"/>
    </source>
</evidence>
<accession>A0A7G9SCC3</accession>
<evidence type="ECO:0000256" key="10">
    <source>
        <dbReference type="ARBA" id="ARBA00022917"/>
    </source>
</evidence>
<evidence type="ECO:0000256" key="7">
    <source>
        <dbReference type="ARBA" id="ARBA00022741"/>
    </source>
</evidence>
<keyword evidence="5 13" id="KW-0436">Ligase</keyword>
<evidence type="ECO:0000313" key="18">
    <source>
        <dbReference type="Proteomes" id="UP000515955"/>
    </source>
</evidence>
<comment type="subunit">
    <text evidence="3 13">Monomer.</text>
</comment>
<dbReference type="Gene3D" id="3.40.50.620">
    <property type="entry name" value="HUPs"/>
    <property type="match status" value="1"/>
</dbReference>
<protein>
    <recommendedName>
        <fullName evidence="13">Cysteine--tRNA ligase</fullName>
        <ecNumber evidence="13">6.1.1.16</ecNumber>
    </recommendedName>
    <alternativeName>
        <fullName evidence="13">Cysteinyl-tRNA synthetase</fullName>
        <shortName evidence="13">CysRS</shortName>
    </alternativeName>
</protein>
<evidence type="ECO:0000256" key="13">
    <source>
        <dbReference type="HAMAP-Rule" id="MF_00041"/>
    </source>
</evidence>
<dbReference type="GO" id="GO:0008270">
    <property type="term" value="F:zinc ion binding"/>
    <property type="evidence" value="ECO:0007669"/>
    <property type="project" value="UniProtKB-UniRule"/>
</dbReference>
<evidence type="ECO:0000256" key="9">
    <source>
        <dbReference type="ARBA" id="ARBA00022840"/>
    </source>
</evidence>
<keyword evidence="10 13" id="KW-0648">Protein biosynthesis</keyword>
<comment type="subcellular location">
    <subcellularLocation>
        <location evidence="1 13">Cytoplasm</location>
    </subcellularLocation>
</comment>
<evidence type="ECO:0000256" key="12">
    <source>
        <dbReference type="ARBA" id="ARBA00047398"/>
    </source>
</evidence>
<keyword evidence="11 13" id="KW-0030">Aminoacyl-tRNA synthetase</keyword>
<feature type="binding site" evidence="13">
    <location>
        <position position="267"/>
    </location>
    <ligand>
        <name>Zn(2+)</name>
        <dbReference type="ChEBI" id="CHEBI:29105"/>
    </ligand>
</feature>
<evidence type="ECO:0000256" key="5">
    <source>
        <dbReference type="ARBA" id="ARBA00022598"/>
    </source>
</evidence>
<dbReference type="Pfam" id="PF23493">
    <property type="entry name" value="CysS_C"/>
    <property type="match status" value="1"/>
</dbReference>
<dbReference type="AlphaFoldDB" id="A0A7G9SCC3"/>
<keyword evidence="7 13" id="KW-0547">Nucleotide-binding</keyword>
<evidence type="ECO:0000256" key="2">
    <source>
        <dbReference type="ARBA" id="ARBA00005594"/>
    </source>
</evidence>
<dbReference type="EMBL" id="CP060717">
    <property type="protein sequence ID" value="QNN65498.1"/>
    <property type="molecule type" value="Genomic_DNA"/>
</dbReference>